<organism evidence="1 2">
    <name type="scientific">Mucilaginibacter angelicae</name>
    <dbReference type="NCBI Taxonomy" id="869718"/>
    <lineage>
        <taxon>Bacteria</taxon>
        <taxon>Pseudomonadati</taxon>
        <taxon>Bacteroidota</taxon>
        <taxon>Sphingobacteriia</taxon>
        <taxon>Sphingobacteriales</taxon>
        <taxon>Sphingobacteriaceae</taxon>
        <taxon>Mucilaginibacter</taxon>
    </lineage>
</organism>
<dbReference type="EMBL" id="JBHLTS010000017">
    <property type="protein sequence ID" value="MFC0513771.1"/>
    <property type="molecule type" value="Genomic_DNA"/>
</dbReference>
<protein>
    <submittedName>
        <fullName evidence="1">Uncharacterized protein</fullName>
    </submittedName>
</protein>
<name>A0ABV6L292_9SPHI</name>
<accession>A0ABV6L292</accession>
<keyword evidence="2" id="KW-1185">Reference proteome</keyword>
<sequence>MQHKARYEDTGLCCFVQVRLFSYSFDENGGLFQIPVTQSMKVKHRCGS</sequence>
<proteinExistence type="predicted"/>
<dbReference type="Proteomes" id="UP001589828">
    <property type="component" value="Unassembled WGS sequence"/>
</dbReference>
<reference evidence="1 2" key="1">
    <citation type="submission" date="2024-09" db="EMBL/GenBank/DDBJ databases">
        <authorList>
            <person name="Sun Q."/>
            <person name="Mori K."/>
        </authorList>
    </citation>
    <scope>NUCLEOTIDE SEQUENCE [LARGE SCALE GENOMIC DNA]</scope>
    <source>
        <strain evidence="1 2">NCAIM B.02415</strain>
    </source>
</reference>
<evidence type="ECO:0000313" key="1">
    <source>
        <dbReference type="EMBL" id="MFC0513771.1"/>
    </source>
</evidence>
<evidence type="ECO:0000313" key="2">
    <source>
        <dbReference type="Proteomes" id="UP001589828"/>
    </source>
</evidence>
<gene>
    <name evidence="1" type="ORF">ACFFGT_06155</name>
</gene>
<comment type="caution">
    <text evidence="1">The sequence shown here is derived from an EMBL/GenBank/DDBJ whole genome shotgun (WGS) entry which is preliminary data.</text>
</comment>
<dbReference type="RefSeq" id="WP_377021629.1">
    <property type="nucleotide sequence ID" value="NZ_JBHLTS010000017.1"/>
</dbReference>